<name>A0A6C6Z362_SALPB</name>
<proteinExistence type="predicted"/>
<dbReference type="EMBL" id="CP000886">
    <property type="protein sequence ID" value="ABX68112.1"/>
    <property type="molecule type" value="Genomic_DNA"/>
</dbReference>
<accession>A0A6C6Z362</accession>
<sequence length="34" mass="3968">MWRPVVLLQAMFIEINQASRLDEFLPASIRHTAL</sequence>
<reference evidence="1 2" key="1">
    <citation type="submission" date="2007-11" db="EMBL/GenBank/DDBJ databases">
        <authorList>
            <consortium name="The Salmonella enterica serovar Paratyphi B Genome Sequencing Project"/>
            <person name="McClelland M."/>
            <person name="Sanderson E.K."/>
            <person name="Porwollik S."/>
            <person name="Spieth J."/>
            <person name="Clifton W.S."/>
            <person name="Fulton R."/>
            <person name="Cordes M."/>
            <person name="Wollam A."/>
            <person name="Shah N."/>
            <person name="Pepin K."/>
            <person name="Bhonagiri V."/>
            <person name="Nash W."/>
            <person name="Johnson M."/>
            <person name="Thiruvilangam P."/>
            <person name="Wilson R."/>
        </authorList>
    </citation>
    <scope>NUCLEOTIDE SEQUENCE [LARGE SCALE GENOMIC DNA]</scope>
    <source>
        <strain evidence="2">ATCC BAA-1250 / SPB7</strain>
    </source>
</reference>
<organism evidence="1 2">
    <name type="scientific">Salmonella paratyphi B (strain ATCC BAA-1250 / SPB7)</name>
    <dbReference type="NCBI Taxonomy" id="1016998"/>
    <lineage>
        <taxon>Bacteria</taxon>
        <taxon>Pseudomonadati</taxon>
        <taxon>Pseudomonadota</taxon>
        <taxon>Gammaproteobacteria</taxon>
        <taxon>Enterobacterales</taxon>
        <taxon>Enterobacteriaceae</taxon>
        <taxon>Salmonella</taxon>
    </lineage>
</organism>
<protein>
    <submittedName>
        <fullName evidence="1">Uncharacterized protein</fullName>
    </submittedName>
</protein>
<dbReference type="AlphaFoldDB" id="A0A6C6Z362"/>
<gene>
    <name evidence="1" type="ordered locus">SPAB_02734</name>
</gene>
<evidence type="ECO:0000313" key="2">
    <source>
        <dbReference type="Proteomes" id="UP000008556"/>
    </source>
</evidence>
<dbReference type="Proteomes" id="UP000008556">
    <property type="component" value="Chromosome"/>
</dbReference>
<dbReference type="KEGG" id="spq:SPAB_02734"/>
<evidence type="ECO:0000313" key="1">
    <source>
        <dbReference type="EMBL" id="ABX68112.1"/>
    </source>
</evidence>